<dbReference type="RefSeq" id="XP_004830261.1">
    <property type="nucleotide sequence ID" value="XM_004830204.1"/>
</dbReference>
<dbReference type="KEGG" id="beq:BEWA_034530"/>
<protein>
    <submittedName>
        <fullName evidence="2">Uncharacterized protein</fullName>
    </submittedName>
</protein>
<keyword evidence="3" id="KW-1185">Reference proteome</keyword>
<feature type="region of interest" description="Disordered" evidence="1">
    <location>
        <begin position="1"/>
        <end position="25"/>
    </location>
</feature>
<dbReference type="AlphaFoldDB" id="L0AYF1"/>
<accession>L0AYF1</accession>
<evidence type="ECO:0000256" key="1">
    <source>
        <dbReference type="SAM" id="MobiDB-lite"/>
    </source>
</evidence>
<dbReference type="Proteomes" id="UP000031512">
    <property type="component" value="Chromosome 1"/>
</dbReference>
<sequence length="47" mass="5356">MLPSVLGWGGITSDESDDDYDDNSSKKDWYVSPPLTFFTSICRFFKS</sequence>
<dbReference type="EMBL" id="CP001669">
    <property type="protein sequence ID" value="AFZ80595.1"/>
    <property type="molecule type" value="Genomic_DNA"/>
</dbReference>
<gene>
    <name evidence="2" type="ORF">BEWA_034530</name>
</gene>
<evidence type="ECO:0000313" key="2">
    <source>
        <dbReference type="EMBL" id="AFZ80595.1"/>
    </source>
</evidence>
<name>L0AYF1_THEEQ</name>
<dbReference type="VEuPathDB" id="PiroplasmaDB:BEWA_034530"/>
<proteinExistence type="predicted"/>
<organism evidence="2 3">
    <name type="scientific">Theileria equi strain WA</name>
    <dbReference type="NCBI Taxonomy" id="1537102"/>
    <lineage>
        <taxon>Eukaryota</taxon>
        <taxon>Sar</taxon>
        <taxon>Alveolata</taxon>
        <taxon>Apicomplexa</taxon>
        <taxon>Aconoidasida</taxon>
        <taxon>Piroplasmida</taxon>
        <taxon>Theileriidae</taxon>
        <taxon>Theileria</taxon>
    </lineage>
</organism>
<dbReference type="GeneID" id="15803797"/>
<evidence type="ECO:0000313" key="3">
    <source>
        <dbReference type="Proteomes" id="UP000031512"/>
    </source>
</evidence>
<reference evidence="2 3" key="1">
    <citation type="journal article" date="2012" name="BMC Genomics">
        <title>Comparative genomic analysis and phylogenetic position of Theileria equi.</title>
        <authorList>
            <person name="Kappmeyer L.S."/>
            <person name="Thiagarajan M."/>
            <person name="Herndon D.R."/>
            <person name="Ramsay J.D."/>
            <person name="Caler E."/>
            <person name="Djikeng A."/>
            <person name="Gillespie J.J."/>
            <person name="Lau A.O."/>
            <person name="Roalson E.H."/>
            <person name="Silva J.C."/>
            <person name="Silva M.G."/>
            <person name="Suarez C.E."/>
            <person name="Ueti M.W."/>
            <person name="Nene V.M."/>
            <person name="Mealey R.H."/>
            <person name="Knowles D.P."/>
            <person name="Brayton K.A."/>
        </authorList>
    </citation>
    <scope>NUCLEOTIDE SEQUENCE [LARGE SCALE GENOMIC DNA]</scope>
    <source>
        <strain evidence="2 3">WA</strain>
    </source>
</reference>